<dbReference type="PANTHER" id="PTHR46093">
    <property type="entry name" value="ACYL-COA-BINDING DOMAIN-CONTAINING PROTEIN 5"/>
    <property type="match status" value="1"/>
</dbReference>
<sequence length="389" mass="44336">MGAELSSMKLDAGTRSYSVDVYSLVSGQRFLFDRTQTISQKSINSQHIQRNLVTPEYQADWTVTFDNSVTPCPRKYQCSSYSPEKDILFIAYGQGSKGQYLSDCWILDFSTMKWNKLAQNLLSPRAGSSCIFVQDKVFIFGGEHQGTYYTDLHSVDINTGEYKLVETTGISPEARSGCVISYWKNKLYIWGGFNSKILNNLYVLDMDTYKWTKIDIQFLGRAAPAYCTVDNNVWIYGSTRNQGLIKLDMETNKLEAIDSCGKTPPMDNQAAVMIRFEDYLVFFGGRCEPESYSLVYAFYIPKSQWFTLHVRPDSDTLTLADGIVNEDGQFLLPSEQGFSALYKEKDRTIYSIFGQYCKAPLPIYTLYLGNAISFLNHRNDMLEMFVFSS</sequence>
<dbReference type="InterPro" id="IPR006652">
    <property type="entry name" value="Kelch_1"/>
</dbReference>
<organism evidence="3 4">
    <name type="scientific">Trichomonas vaginalis (strain ATCC PRA-98 / G3)</name>
    <dbReference type="NCBI Taxonomy" id="412133"/>
    <lineage>
        <taxon>Eukaryota</taxon>
        <taxon>Metamonada</taxon>
        <taxon>Parabasalia</taxon>
        <taxon>Trichomonadida</taxon>
        <taxon>Trichomonadidae</taxon>
        <taxon>Trichomonas</taxon>
    </lineage>
</organism>
<protein>
    <submittedName>
        <fullName evidence="3">Kelch motif family protein</fullName>
    </submittedName>
</protein>
<dbReference type="VEuPathDB" id="TrichDB:TVAG_099410"/>
<reference evidence="3" key="1">
    <citation type="submission" date="2006-10" db="EMBL/GenBank/DDBJ databases">
        <authorList>
            <person name="Amadeo P."/>
            <person name="Zhao Q."/>
            <person name="Wortman J."/>
            <person name="Fraser-Liggett C."/>
            <person name="Carlton J."/>
        </authorList>
    </citation>
    <scope>NUCLEOTIDE SEQUENCE</scope>
    <source>
        <strain evidence="3">G3</strain>
    </source>
</reference>
<dbReference type="SMR" id="A2FXV1"/>
<evidence type="ECO:0000256" key="1">
    <source>
        <dbReference type="ARBA" id="ARBA00022441"/>
    </source>
</evidence>
<dbReference type="RefSeq" id="XP_001303185.1">
    <property type="nucleotide sequence ID" value="XM_001303184.1"/>
</dbReference>
<reference evidence="3" key="2">
    <citation type="journal article" date="2007" name="Science">
        <title>Draft genome sequence of the sexually transmitted pathogen Trichomonas vaginalis.</title>
        <authorList>
            <person name="Carlton J.M."/>
            <person name="Hirt R.P."/>
            <person name="Silva J.C."/>
            <person name="Delcher A.L."/>
            <person name="Schatz M."/>
            <person name="Zhao Q."/>
            <person name="Wortman J.R."/>
            <person name="Bidwell S.L."/>
            <person name="Alsmark U.C.M."/>
            <person name="Besteiro S."/>
            <person name="Sicheritz-Ponten T."/>
            <person name="Noel C.J."/>
            <person name="Dacks J.B."/>
            <person name="Foster P.G."/>
            <person name="Simillion C."/>
            <person name="Van de Peer Y."/>
            <person name="Miranda-Saavedra D."/>
            <person name="Barton G.J."/>
            <person name="Westrop G.D."/>
            <person name="Mueller S."/>
            <person name="Dessi D."/>
            <person name="Fiori P.L."/>
            <person name="Ren Q."/>
            <person name="Paulsen I."/>
            <person name="Zhang H."/>
            <person name="Bastida-Corcuera F.D."/>
            <person name="Simoes-Barbosa A."/>
            <person name="Brown M.T."/>
            <person name="Hayes R.D."/>
            <person name="Mukherjee M."/>
            <person name="Okumura C.Y."/>
            <person name="Schneider R."/>
            <person name="Smith A.J."/>
            <person name="Vanacova S."/>
            <person name="Villalvazo M."/>
            <person name="Haas B.J."/>
            <person name="Pertea M."/>
            <person name="Feldblyum T.V."/>
            <person name="Utterback T.R."/>
            <person name="Shu C.L."/>
            <person name="Osoegawa K."/>
            <person name="de Jong P.J."/>
            <person name="Hrdy I."/>
            <person name="Horvathova L."/>
            <person name="Zubacova Z."/>
            <person name="Dolezal P."/>
            <person name="Malik S.B."/>
            <person name="Logsdon J.M. Jr."/>
            <person name="Henze K."/>
            <person name="Gupta A."/>
            <person name="Wang C.C."/>
            <person name="Dunne R.L."/>
            <person name="Upcroft J.A."/>
            <person name="Upcroft P."/>
            <person name="White O."/>
            <person name="Salzberg S.L."/>
            <person name="Tang P."/>
            <person name="Chiu C.-H."/>
            <person name="Lee Y.-S."/>
            <person name="Embley T.M."/>
            <person name="Coombs G.H."/>
            <person name="Mottram J.C."/>
            <person name="Tachezy J."/>
            <person name="Fraser-Liggett C.M."/>
            <person name="Johnson P.J."/>
        </authorList>
    </citation>
    <scope>NUCLEOTIDE SEQUENCE [LARGE SCALE GENOMIC DNA]</scope>
    <source>
        <strain evidence="3">G3</strain>
    </source>
</reference>
<dbReference type="eggNOG" id="KOG0379">
    <property type="taxonomic scope" value="Eukaryota"/>
</dbReference>
<dbReference type="Gene3D" id="2.120.10.80">
    <property type="entry name" value="Kelch-type beta propeller"/>
    <property type="match status" value="1"/>
</dbReference>
<dbReference type="SUPFAM" id="SSF117281">
    <property type="entry name" value="Kelch motif"/>
    <property type="match status" value="1"/>
</dbReference>
<dbReference type="KEGG" id="tva:4747935"/>
<dbReference type="Proteomes" id="UP000001542">
    <property type="component" value="Unassembled WGS sequence"/>
</dbReference>
<dbReference type="SMART" id="SM00612">
    <property type="entry name" value="Kelch"/>
    <property type="match status" value="2"/>
</dbReference>
<name>A2FXV1_TRIV3</name>
<dbReference type="InParanoid" id="A2FXV1"/>
<keyword evidence="2" id="KW-0677">Repeat</keyword>
<proteinExistence type="predicted"/>
<dbReference type="OMA" id="HREDEWP"/>
<dbReference type="PANTHER" id="PTHR46093:SF18">
    <property type="entry name" value="FIBRONECTIN TYPE-III DOMAIN-CONTAINING PROTEIN"/>
    <property type="match status" value="1"/>
</dbReference>
<dbReference type="Pfam" id="PF24681">
    <property type="entry name" value="Kelch_KLHDC2_KLHL20_DRC7"/>
    <property type="match status" value="1"/>
</dbReference>
<dbReference type="AlphaFoldDB" id="A2FXV1"/>
<keyword evidence="1" id="KW-0880">Kelch repeat</keyword>
<gene>
    <name evidence="3" type="ORF">TVAG_099410</name>
</gene>
<dbReference type="VEuPathDB" id="TrichDB:TVAGG3_0849250"/>
<dbReference type="InterPro" id="IPR015915">
    <property type="entry name" value="Kelch-typ_b-propeller"/>
</dbReference>
<evidence type="ECO:0000256" key="2">
    <source>
        <dbReference type="ARBA" id="ARBA00022737"/>
    </source>
</evidence>
<dbReference type="OrthoDB" id="10251809at2759"/>
<dbReference type="STRING" id="5722.A2FXV1"/>
<dbReference type="EMBL" id="DS114122">
    <property type="protein sequence ID" value="EAX90255.1"/>
    <property type="molecule type" value="Genomic_DNA"/>
</dbReference>
<evidence type="ECO:0000313" key="4">
    <source>
        <dbReference type="Proteomes" id="UP000001542"/>
    </source>
</evidence>
<keyword evidence="4" id="KW-1185">Reference proteome</keyword>
<accession>A2FXV1</accession>
<evidence type="ECO:0000313" key="3">
    <source>
        <dbReference type="EMBL" id="EAX90255.1"/>
    </source>
</evidence>